<evidence type="ECO:0000313" key="2">
    <source>
        <dbReference type="Proteomes" id="UP000600365"/>
    </source>
</evidence>
<gene>
    <name evidence="1" type="ORF">GCM10011579_097800</name>
</gene>
<accession>A0A918DBE5</accession>
<proteinExistence type="predicted"/>
<organism evidence="1 2">
    <name type="scientific">Streptomyces albiflavescens</name>
    <dbReference type="NCBI Taxonomy" id="1623582"/>
    <lineage>
        <taxon>Bacteria</taxon>
        <taxon>Bacillati</taxon>
        <taxon>Actinomycetota</taxon>
        <taxon>Actinomycetes</taxon>
        <taxon>Kitasatosporales</taxon>
        <taxon>Streptomycetaceae</taxon>
        <taxon>Streptomyces</taxon>
    </lineage>
</organism>
<sequence length="80" mass="8618">MHHAAQAVHLGYRLLKRGQQHLDIALVLVHGVEQLQPHAVSLQGPHGLYGPQALRLVQRMGDVGHGRAGVACFAVSGIHH</sequence>
<protein>
    <submittedName>
        <fullName evidence="1">Uncharacterized protein</fullName>
    </submittedName>
</protein>
<comment type="caution">
    <text evidence="1">The sequence shown here is derived from an EMBL/GenBank/DDBJ whole genome shotgun (WGS) entry which is preliminary data.</text>
</comment>
<keyword evidence="2" id="KW-1185">Reference proteome</keyword>
<dbReference type="AlphaFoldDB" id="A0A918DBE5"/>
<dbReference type="Proteomes" id="UP000600365">
    <property type="component" value="Unassembled WGS sequence"/>
</dbReference>
<reference evidence="1 2" key="1">
    <citation type="journal article" date="2014" name="Int. J. Syst. Evol. Microbiol.">
        <title>Complete genome sequence of Corynebacterium casei LMG S-19264T (=DSM 44701T), isolated from a smear-ripened cheese.</title>
        <authorList>
            <consortium name="US DOE Joint Genome Institute (JGI-PGF)"/>
            <person name="Walter F."/>
            <person name="Albersmeier A."/>
            <person name="Kalinowski J."/>
            <person name="Ruckert C."/>
        </authorList>
    </citation>
    <scope>NUCLEOTIDE SEQUENCE [LARGE SCALE GENOMIC DNA]</scope>
    <source>
        <strain evidence="1 2">CGMCC 4.7111</strain>
    </source>
</reference>
<dbReference type="EMBL" id="BMMM01000035">
    <property type="protein sequence ID" value="GGN96384.1"/>
    <property type="molecule type" value="Genomic_DNA"/>
</dbReference>
<evidence type="ECO:0000313" key="1">
    <source>
        <dbReference type="EMBL" id="GGN96384.1"/>
    </source>
</evidence>
<name>A0A918DBE5_9ACTN</name>